<dbReference type="AlphaFoldDB" id="A0A8X6FH89"/>
<comment type="caution">
    <text evidence="2">The sequence shown here is derived from an EMBL/GenBank/DDBJ whole genome shotgun (WGS) entry which is preliminary data.</text>
</comment>
<reference evidence="2" key="1">
    <citation type="submission" date="2020-07" db="EMBL/GenBank/DDBJ databases">
        <title>Multicomponent nature underlies the extraordinary mechanical properties of spider dragline silk.</title>
        <authorList>
            <person name="Kono N."/>
            <person name="Nakamura H."/>
            <person name="Mori M."/>
            <person name="Yoshida Y."/>
            <person name="Ohtoshi R."/>
            <person name="Malay A.D."/>
            <person name="Moran D.A.P."/>
            <person name="Tomita M."/>
            <person name="Numata K."/>
            <person name="Arakawa K."/>
        </authorList>
    </citation>
    <scope>NUCLEOTIDE SEQUENCE</scope>
</reference>
<proteinExistence type="predicted"/>
<evidence type="ECO:0000313" key="3">
    <source>
        <dbReference type="Proteomes" id="UP000887116"/>
    </source>
</evidence>
<evidence type="ECO:0000313" key="2">
    <source>
        <dbReference type="EMBL" id="GFQ79556.1"/>
    </source>
</evidence>
<accession>A0A8X6FH89</accession>
<name>A0A8X6FH89_TRICU</name>
<dbReference type="Proteomes" id="UP000887116">
    <property type="component" value="Unassembled WGS sequence"/>
</dbReference>
<organism evidence="2 3">
    <name type="scientific">Trichonephila clavata</name>
    <name type="common">Joro spider</name>
    <name type="synonym">Nephila clavata</name>
    <dbReference type="NCBI Taxonomy" id="2740835"/>
    <lineage>
        <taxon>Eukaryota</taxon>
        <taxon>Metazoa</taxon>
        <taxon>Ecdysozoa</taxon>
        <taxon>Arthropoda</taxon>
        <taxon>Chelicerata</taxon>
        <taxon>Arachnida</taxon>
        <taxon>Araneae</taxon>
        <taxon>Araneomorphae</taxon>
        <taxon>Entelegynae</taxon>
        <taxon>Araneoidea</taxon>
        <taxon>Nephilidae</taxon>
        <taxon>Trichonephila</taxon>
    </lineage>
</organism>
<gene>
    <name evidence="2" type="ORF">TNCT_672481</name>
</gene>
<keyword evidence="3" id="KW-1185">Reference proteome</keyword>
<keyword evidence="1" id="KW-0472">Membrane</keyword>
<keyword evidence="1" id="KW-0812">Transmembrane</keyword>
<evidence type="ECO:0000256" key="1">
    <source>
        <dbReference type="SAM" id="Phobius"/>
    </source>
</evidence>
<feature type="transmembrane region" description="Helical" evidence="1">
    <location>
        <begin position="111"/>
        <end position="134"/>
    </location>
</feature>
<protein>
    <submittedName>
        <fullName evidence="2">Uncharacterized protein</fullName>
    </submittedName>
</protein>
<dbReference type="EMBL" id="BMAO01032079">
    <property type="protein sequence ID" value="GFQ79556.1"/>
    <property type="molecule type" value="Genomic_DNA"/>
</dbReference>
<dbReference type="OrthoDB" id="6443946at2759"/>
<sequence>MLGEVFHERASTLGVVIESQLFDLPLCGLPMSHQANAVESQDHLFFLTGDAPKPVGAATTCVFSAPVKHSAVRQKVPSRVVITHMYHLRSGFVAGPRFRDAIAVLKSQKFILVYMFGLVLVVRVFSVSVVTRLVTGRLLQEKKNAKQRDESRPRHCHRWGRLDGELKL</sequence>
<keyword evidence="1" id="KW-1133">Transmembrane helix</keyword>